<accession>A0ABX6EPJ8</accession>
<reference evidence="1 2" key="2">
    <citation type="submission" date="2019-11" db="EMBL/GenBank/DDBJ databases">
        <authorList>
            <person name="Lu H."/>
        </authorList>
    </citation>
    <scope>NUCLEOTIDE SEQUENCE [LARGE SCALE GENOMIC DNA]</scope>
    <source>
        <strain evidence="1 2">FIM1</strain>
    </source>
</reference>
<evidence type="ECO:0000313" key="1">
    <source>
        <dbReference type="EMBL" id="QGN13602.1"/>
    </source>
</evidence>
<dbReference type="Proteomes" id="UP000422736">
    <property type="component" value="Chromosome 1"/>
</dbReference>
<name>A0ABX6EPJ8_KLUMA</name>
<dbReference type="EMBL" id="CP015054">
    <property type="protein sequence ID" value="QGN13602.1"/>
    <property type="molecule type" value="Genomic_DNA"/>
</dbReference>
<gene>
    <name evidence="1" type="ORF">FIM1_244</name>
</gene>
<protein>
    <submittedName>
        <fullName evidence="1">Hemocyanin</fullName>
    </submittedName>
</protein>
<reference evidence="1 2" key="1">
    <citation type="submission" date="2016-03" db="EMBL/GenBank/DDBJ databases">
        <title>How can Kluyveromyces marxianus grow so fast - potential evolutionary course in Saccharomyces Complex revealed by comparative genomics.</title>
        <authorList>
            <person name="Mo W."/>
            <person name="Lu W."/>
            <person name="Yang X."/>
            <person name="Qi J."/>
            <person name="Lv H."/>
        </authorList>
    </citation>
    <scope>NUCLEOTIDE SEQUENCE [LARGE SCALE GENOMIC DNA]</scope>
    <source>
        <strain evidence="1 2">FIM1</strain>
    </source>
</reference>
<keyword evidence="2" id="KW-1185">Reference proteome</keyword>
<sequence length="398" mass="45881">MSDCSTTVHSIRSEMDALSLKAISPSKLNRKSDMSDRYENKSTEFKLHTNINEEEEEESSIRSDVVSKMKNEKFHLELELEQKTHEIAKLRAMLLPKQTPPAIDLRFTTSRRDPMYYKPEKEVNPEFGDFISHFSSSSYDGIRNDINETSTVASTTSSRKEKNHMLFTRSILPFIRDSISIYQSSHVLNGEMVPIKEEFDNFYDKSLSKEERCEVLSKVLVGILRVQRLNVAALNRELEMKAVDRKMDYLAACFSDPTDYDMPKSKMMKRIRNEMLSVIISLYGELPSMTNTKPHYHVDTTQKSYKTKQILREQEPNIGQFEPEILPIGYTTSTSKPSRSKKKRVRNIKLTPFKTTSQENIDPDDDIELDLSDPLHMLLAERLSGTDMDNTSSLTNTM</sequence>
<dbReference type="InterPro" id="IPR013788">
    <property type="entry name" value="Hemocyanin/hexamerin"/>
</dbReference>
<organism evidence="1 2">
    <name type="scientific">Kluyveromyces marxianus</name>
    <name type="common">Yeast</name>
    <name type="synonym">Candida kefyr</name>
    <dbReference type="NCBI Taxonomy" id="4911"/>
    <lineage>
        <taxon>Eukaryota</taxon>
        <taxon>Fungi</taxon>
        <taxon>Dikarya</taxon>
        <taxon>Ascomycota</taxon>
        <taxon>Saccharomycotina</taxon>
        <taxon>Saccharomycetes</taxon>
        <taxon>Saccharomycetales</taxon>
        <taxon>Saccharomycetaceae</taxon>
        <taxon>Kluyveromyces</taxon>
    </lineage>
</organism>
<proteinExistence type="predicted"/>
<evidence type="ECO:0000313" key="2">
    <source>
        <dbReference type="Proteomes" id="UP000422736"/>
    </source>
</evidence>
<dbReference type="PROSITE" id="PS00210">
    <property type="entry name" value="HEMOCYANIN_2"/>
    <property type="match status" value="1"/>
</dbReference>